<keyword evidence="4 10" id="KW-0378">Hydrolase</keyword>
<dbReference type="GO" id="GO:0005737">
    <property type="term" value="C:cytoplasm"/>
    <property type="evidence" value="ECO:0007669"/>
    <property type="project" value="UniProtKB-SubCell"/>
</dbReference>
<protein>
    <recommendedName>
        <fullName evidence="10">Imidazole glycerol phosphate synthase subunit HisH</fullName>
        <ecNumber evidence="10">4.3.2.10</ecNumber>
    </recommendedName>
    <alternativeName>
        <fullName evidence="10">IGP synthase glutaminase subunit</fullName>
        <ecNumber evidence="10">3.5.1.2</ecNumber>
    </alternativeName>
    <alternativeName>
        <fullName evidence="10">IGP synthase subunit HisH</fullName>
    </alternativeName>
    <alternativeName>
        <fullName evidence="10">ImGP synthase subunit HisH</fullName>
        <shortName evidence="10">IGPS subunit HisH</shortName>
    </alternativeName>
</protein>
<gene>
    <name evidence="10" type="primary">hisH</name>
    <name evidence="13" type="ORF">C7477_11426</name>
</gene>
<dbReference type="Proteomes" id="UP000247454">
    <property type="component" value="Unassembled WGS sequence"/>
</dbReference>
<evidence type="ECO:0000313" key="14">
    <source>
        <dbReference type="Proteomes" id="UP000247454"/>
    </source>
</evidence>
<dbReference type="UniPathway" id="UPA00031">
    <property type="reaction ID" value="UER00010"/>
</dbReference>
<evidence type="ECO:0000256" key="8">
    <source>
        <dbReference type="ARBA" id="ARBA00047838"/>
    </source>
</evidence>
<evidence type="ECO:0000256" key="7">
    <source>
        <dbReference type="ARBA" id="ARBA00023239"/>
    </source>
</evidence>
<evidence type="ECO:0000256" key="6">
    <source>
        <dbReference type="ARBA" id="ARBA00023102"/>
    </source>
</evidence>
<keyword evidence="14" id="KW-1185">Reference proteome</keyword>
<comment type="catalytic activity">
    <reaction evidence="8 10">
        <text>5-[(5-phospho-1-deoxy-D-ribulos-1-ylimino)methylamino]-1-(5-phospho-beta-D-ribosyl)imidazole-4-carboxamide + L-glutamine = D-erythro-1-(imidazol-4-yl)glycerol 3-phosphate + 5-amino-1-(5-phospho-beta-D-ribosyl)imidazole-4-carboxamide + L-glutamate + H(+)</text>
        <dbReference type="Rhea" id="RHEA:24793"/>
        <dbReference type="ChEBI" id="CHEBI:15378"/>
        <dbReference type="ChEBI" id="CHEBI:29985"/>
        <dbReference type="ChEBI" id="CHEBI:58278"/>
        <dbReference type="ChEBI" id="CHEBI:58359"/>
        <dbReference type="ChEBI" id="CHEBI:58475"/>
        <dbReference type="ChEBI" id="CHEBI:58525"/>
        <dbReference type="EC" id="4.3.2.10"/>
    </reaction>
</comment>
<keyword evidence="7 10" id="KW-0456">Lyase</keyword>
<dbReference type="PROSITE" id="PS51273">
    <property type="entry name" value="GATASE_TYPE_1"/>
    <property type="match status" value="1"/>
</dbReference>
<evidence type="ECO:0000256" key="11">
    <source>
        <dbReference type="PIRSR" id="PIRSR000495-1"/>
    </source>
</evidence>
<dbReference type="PIRSF" id="PIRSF000495">
    <property type="entry name" value="Amidotransf_hisH"/>
    <property type="match status" value="1"/>
</dbReference>
<dbReference type="OrthoDB" id="9807137at2"/>
<name>A0A318T9A1_9HYPH</name>
<evidence type="ECO:0000256" key="1">
    <source>
        <dbReference type="ARBA" id="ARBA00005091"/>
    </source>
</evidence>
<dbReference type="NCBIfam" id="TIGR01855">
    <property type="entry name" value="IMP_synth_hisH"/>
    <property type="match status" value="1"/>
</dbReference>
<dbReference type="InterPro" id="IPR010139">
    <property type="entry name" value="Imidazole-glycPsynth_HisH"/>
</dbReference>
<comment type="subunit">
    <text evidence="2 10">Heterodimer of HisH and HisF.</text>
</comment>
<feature type="active site" description="Nucleophile" evidence="10 11">
    <location>
        <position position="80"/>
    </location>
</feature>
<keyword evidence="6 10" id="KW-0368">Histidine biosynthesis</keyword>
<comment type="catalytic activity">
    <reaction evidence="9 10">
        <text>L-glutamine + H2O = L-glutamate + NH4(+)</text>
        <dbReference type="Rhea" id="RHEA:15889"/>
        <dbReference type="ChEBI" id="CHEBI:15377"/>
        <dbReference type="ChEBI" id="CHEBI:28938"/>
        <dbReference type="ChEBI" id="CHEBI:29985"/>
        <dbReference type="ChEBI" id="CHEBI:58359"/>
        <dbReference type="EC" id="3.5.1.2"/>
    </reaction>
</comment>
<dbReference type="GO" id="GO:0016829">
    <property type="term" value="F:lyase activity"/>
    <property type="evidence" value="ECO:0007669"/>
    <property type="project" value="UniProtKB-KW"/>
</dbReference>
<comment type="pathway">
    <text evidence="1 10">Amino-acid biosynthesis; L-histidine biosynthesis; L-histidine from 5-phospho-alpha-D-ribose 1-diphosphate: step 5/9.</text>
</comment>
<dbReference type="HAMAP" id="MF_00278">
    <property type="entry name" value="HisH"/>
    <property type="match status" value="1"/>
</dbReference>
<dbReference type="Pfam" id="PF00117">
    <property type="entry name" value="GATase"/>
    <property type="match status" value="1"/>
</dbReference>
<dbReference type="PANTHER" id="PTHR42701:SF1">
    <property type="entry name" value="IMIDAZOLE GLYCEROL PHOSPHATE SYNTHASE SUBUNIT HISH"/>
    <property type="match status" value="1"/>
</dbReference>
<dbReference type="InterPro" id="IPR029062">
    <property type="entry name" value="Class_I_gatase-like"/>
</dbReference>
<comment type="subcellular location">
    <subcellularLocation>
        <location evidence="10">Cytoplasm</location>
    </subcellularLocation>
</comment>
<evidence type="ECO:0000256" key="4">
    <source>
        <dbReference type="ARBA" id="ARBA00022801"/>
    </source>
</evidence>
<accession>A0A318T9A1</accession>
<evidence type="ECO:0000256" key="9">
    <source>
        <dbReference type="ARBA" id="ARBA00049534"/>
    </source>
</evidence>
<dbReference type="EC" id="3.5.1.2" evidence="10"/>
<keyword evidence="13" id="KW-0808">Transferase</keyword>
<reference evidence="13 14" key="1">
    <citation type="submission" date="2018-06" db="EMBL/GenBank/DDBJ databases">
        <title>Genomic Encyclopedia of Type Strains, Phase III (KMG-III): the genomes of soil and plant-associated and newly described type strains.</title>
        <authorList>
            <person name="Whitman W."/>
        </authorList>
    </citation>
    <scope>NUCLEOTIDE SEQUENCE [LARGE SCALE GENOMIC DNA]</scope>
    <source>
        <strain evidence="13 14">ORS 1419</strain>
    </source>
</reference>
<evidence type="ECO:0000256" key="2">
    <source>
        <dbReference type="ARBA" id="ARBA00011152"/>
    </source>
</evidence>
<dbReference type="PANTHER" id="PTHR42701">
    <property type="entry name" value="IMIDAZOLE GLYCEROL PHOSPHATE SYNTHASE SUBUNIT HISH"/>
    <property type="match status" value="1"/>
</dbReference>
<dbReference type="CDD" id="cd01748">
    <property type="entry name" value="GATase1_IGP_Synthase"/>
    <property type="match status" value="1"/>
</dbReference>
<proteinExistence type="inferred from homology"/>
<dbReference type="Gene3D" id="3.40.50.880">
    <property type="match status" value="1"/>
</dbReference>
<dbReference type="RefSeq" id="WP_110752506.1">
    <property type="nucleotide sequence ID" value="NZ_QJTF01000014.1"/>
</dbReference>
<dbReference type="InterPro" id="IPR017926">
    <property type="entry name" value="GATASE"/>
</dbReference>
<evidence type="ECO:0000313" key="13">
    <source>
        <dbReference type="EMBL" id="PYE87291.1"/>
    </source>
</evidence>
<evidence type="ECO:0000256" key="3">
    <source>
        <dbReference type="ARBA" id="ARBA00022605"/>
    </source>
</evidence>
<dbReference type="GO" id="GO:0004359">
    <property type="term" value="F:glutaminase activity"/>
    <property type="evidence" value="ECO:0007669"/>
    <property type="project" value="UniProtKB-EC"/>
</dbReference>
<dbReference type="EMBL" id="QJTF01000014">
    <property type="protein sequence ID" value="PYE87291.1"/>
    <property type="molecule type" value="Genomic_DNA"/>
</dbReference>
<sequence>MIAIVDYGSGNISAIATIYKQLKVPFTVTGDPKQLAAADRYILPGVGAFDTVMADLAKGGIIEVLNEQVMGNGKKAMGICVGMQILASSSDEGERNGLGWIPGRIRRIDASTIKMAPKLPHMGWNSISTRGEVPLLRDVDCERGFYFLHSYYFDADNDEDVIATVRYGNDTACAVARGNVFGLQFHPEKSHSNGVAVFRNFAEA</sequence>
<keyword evidence="3 10" id="KW-0028">Amino-acid biosynthesis</keyword>
<evidence type="ECO:0000256" key="10">
    <source>
        <dbReference type="HAMAP-Rule" id="MF_00278"/>
    </source>
</evidence>
<organism evidence="13 14">
    <name type="scientific">Phyllobacterium leguminum</name>
    <dbReference type="NCBI Taxonomy" id="314237"/>
    <lineage>
        <taxon>Bacteria</taxon>
        <taxon>Pseudomonadati</taxon>
        <taxon>Pseudomonadota</taxon>
        <taxon>Alphaproteobacteria</taxon>
        <taxon>Hyphomicrobiales</taxon>
        <taxon>Phyllobacteriaceae</taxon>
        <taxon>Phyllobacterium</taxon>
    </lineage>
</organism>
<comment type="function">
    <text evidence="10">IGPS catalyzes the conversion of PRFAR and glutamine to IGP, AICAR and glutamate. The HisH subunit catalyzes the hydrolysis of glutamine to glutamate and ammonia as part of the synthesis of IGP and AICAR. The resulting ammonia molecule is channeled to the active site of HisF.</text>
</comment>
<dbReference type="GO" id="GO:0000107">
    <property type="term" value="F:imidazoleglycerol-phosphate synthase activity"/>
    <property type="evidence" value="ECO:0007669"/>
    <property type="project" value="UniProtKB-UniRule"/>
</dbReference>
<dbReference type="AlphaFoldDB" id="A0A318T9A1"/>
<feature type="domain" description="Glutamine amidotransferase" evidence="12">
    <location>
        <begin position="4"/>
        <end position="201"/>
    </location>
</feature>
<keyword evidence="10" id="KW-0963">Cytoplasm</keyword>
<keyword evidence="5 10" id="KW-0315">Glutamine amidotransferase</keyword>
<evidence type="ECO:0000259" key="12">
    <source>
        <dbReference type="Pfam" id="PF00117"/>
    </source>
</evidence>
<comment type="caution">
    <text evidence="13">The sequence shown here is derived from an EMBL/GenBank/DDBJ whole genome shotgun (WGS) entry which is preliminary data.</text>
</comment>
<dbReference type="SUPFAM" id="SSF52317">
    <property type="entry name" value="Class I glutamine amidotransferase-like"/>
    <property type="match status" value="1"/>
</dbReference>
<evidence type="ECO:0000256" key="5">
    <source>
        <dbReference type="ARBA" id="ARBA00022962"/>
    </source>
</evidence>
<dbReference type="EC" id="4.3.2.10" evidence="10"/>
<feature type="active site" evidence="10 11">
    <location>
        <position position="188"/>
    </location>
</feature>
<feature type="active site" evidence="10 11">
    <location>
        <position position="186"/>
    </location>
</feature>
<dbReference type="GO" id="GO:0000105">
    <property type="term" value="P:L-histidine biosynthetic process"/>
    <property type="evidence" value="ECO:0007669"/>
    <property type="project" value="UniProtKB-UniRule"/>
</dbReference>